<protein>
    <submittedName>
        <fullName evidence="3">Clp R domain-containing protein</fullName>
    </submittedName>
</protein>
<feature type="domain" description="Clp R" evidence="2">
    <location>
        <begin position="18"/>
        <end position="133"/>
    </location>
</feature>
<dbReference type="Gene3D" id="1.10.1780.10">
    <property type="entry name" value="Clp, N-terminal domain"/>
    <property type="match status" value="1"/>
</dbReference>
<dbReference type="RefSeq" id="WP_239796511.1">
    <property type="nucleotide sequence ID" value="NZ_OU912926.1"/>
</dbReference>
<reference evidence="3 4" key="1">
    <citation type="submission" date="2021-10" db="EMBL/GenBank/DDBJ databases">
        <authorList>
            <person name="Koch H."/>
        </authorList>
    </citation>
    <scope>NUCLEOTIDE SEQUENCE [LARGE SCALE GENOMIC DNA]</scope>
    <source>
        <strain evidence="3">6680</strain>
    </source>
</reference>
<dbReference type="EMBL" id="OU912926">
    <property type="protein sequence ID" value="CAG9932604.1"/>
    <property type="molecule type" value="Genomic_DNA"/>
</dbReference>
<organism evidence="3 4">
    <name type="scientific">Candidatus Nitrotoga arctica</name>
    <dbReference type="NCBI Taxonomy" id="453162"/>
    <lineage>
        <taxon>Bacteria</taxon>
        <taxon>Pseudomonadati</taxon>
        <taxon>Pseudomonadota</taxon>
        <taxon>Betaproteobacteria</taxon>
        <taxon>Nitrosomonadales</taxon>
        <taxon>Gallionellaceae</taxon>
        <taxon>Candidatus Nitrotoga</taxon>
    </lineage>
</organism>
<gene>
    <name evidence="3" type="ORF">NTG6680_1351</name>
</gene>
<dbReference type="Proteomes" id="UP000839052">
    <property type="component" value="Chromosome"/>
</dbReference>
<dbReference type="InterPro" id="IPR036628">
    <property type="entry name" value="Clp_N_dom_sf"/>
</dbReference>
<evidence type="ECO:0000259" key="2">
    <source>
        <dbReference type="Pfam" id="PF02861"/>
    </source>
</evidence>
<keyword evidence="4" id="KW-1185">Reference proteome</keyword>
<evidence type="ECO:0000313" key="3">
    <source>
        <dbReference type="EMBL" id="CAG9932604.1"/>
    </source>
</evidence>
<accession>A0ABN8AIN2</accession>
<comment type="similarity">
    <text evidence="1">Belongs to the ClpA/ClpB family.</text>
</comment>
<evidence type="ECO:0000313" key="4">
    <source>
        <dbReference type="Proteomes" id="UP000839052"/>
    </source>
</evidence>
<name>A0ABN8AIN2_9PROT</name>
<dbReference type="Pfam" id="PF02861">
    <property type="entry name" value="Clp_N"/>
    <property type="match status" value="1"/>
</dbReference>
<dbReference type="InterPro" id="IPR004176">
    <property type="entry name" value="Clp_R_N"/>
</dbReference>
<sequence length="213" mass="23515">MWKLYRADLLGKELETNLRQTIIEARAKRHKTLSVEHLLLAMLDNPSAIEVLQSRGVNIEELRILLIDFVDKNTPVAPDSDEINTQPTLAFHRVIQSAILDVKSTNKKEVLGKNILVFLLNEYDSHAVSLLNQRTIYTLDDSTKKNDNSAVSNVYSNAGIIDPHDVHRVAKNESLLAAGLMPKVSIDETGANLGYYSADLGGDTLAALAKAAR</sequence>
<evidence type="ECO:0000256" key="1">
    <source>
        <dbReference type="ARBA" id="ARBA00008675"/>
    </source>
</evidence>
<dbReference type="SUPFAM" id="SSF81923">
    <property type="entry name" value="Double Clp-N motif"/>
    <property type="match status" value="1"/>
</dbReference>
<proteinExistence type="inferred from homology"/>